<dbReference type="PIRSF" id="PIRSF015921">
    <property type="entry name" value="FA_sphinglp_des"/>
    <property type="match status" value="1"/>
</dbReference>
<evidence type="ECO:0000259" key="3">
    <source>
        <dbReference type="Pfam" id="PF00487"/>
    </source>
</evidence>
<feature type="transmembrane region" description="Helical" evidence="2">
    <location>
        <begin position="34"/>
        <end position="54"/>
    </location>
</feature>
<dbReference type="InterPro" id="IPR005804">
    <property type="entry name" value="FA_desaturase_dom"/>
</dbReference>
<dbReference type="Pfam" id="PF00487">
    <property type="entry name" value="FA_desaturase"/>
    <property type="match status" value="1"/>
</dbReference>
<evidence type="ECO:0000313" key="4">
    <source>
        <dbReference type="EMBL" id="SCL25343.1"/>
    </source>
</evidence>
<keyword evidence="2" id="KW-1133">Transmembrane helix</keyword>
<evidence type="ECO:0000256" key="1">
    <source>
        <dbReference type="SAM" id="MobiDB-lite"/>
    </source>
</evidence>
<dbReference type="PANTHER" id="PTHR19353:SF19">
    <property type="entry name" value="DELTA(5) FATTY ACID DESATURASE C-RELATED"/>
    <property type="match status" value="1"/>
</dbReference>
<keyword evidence="2" id="KW-0812">Transmembrane</keyword>
<evidence type="ECO:0000313" key="5">
    <source>
        <dbReference type="Proteomes" id="UP000199699"/>
    </source>
</evidence>
<reference evidence="4 5" key="1">
    <citation type="submission" date="2016-06" db="EMBL/GenBank/DDBJ databases">
        <authorList>
            <person name="Kjaerup R.B."/>
            <person name="Dalgaard T.S."/>
            <person name="Juul-Madsen H.R."/>
        </authorList>
    </citation>
    <scope>NUCLEOTIDE SEQUENCE [LARGE SCALE GENOMIC DNA]</scope>
    <source>
        <strain evidence="4 5">DSM 43818</strain>
    </source>
</reference>
<proteinExistence type="predicted"/>
<feature type="transmembrane region" description="Helical" evidence="2">
    <location>
        <begin position="60"/>
        <end position="77"/>
    </location>
</feature>
<dbReference type="CDD" id="cd03506">
    <property type="entry name" value="Delta6-FADS-like"/>
    <property type="match status" value="1"/>
</dbReference>
<dbReference type="EMBL" id="FMHT01000003">
    <property type="protein sequence ID" value="SCL25343.1"/>
    <property type="molecule type" value="Genomic_DNA"/>
</dbReference>
<protein>
    <submittedName>
        <fullName evidence="4">Fatty acid desaturase</fullName>
    </submittedName>
</protein>
<feature type="region of interest" description="Disordered" evidence="1">
    <location>
        <begin position="336"/>
        <end position="356"/>
    </location>
</feature>
<gene>
    <name evidence="4" type="ORF">GA0070616_3088</name>
</gene>
<dbReference type="Proteomes" id="UP000199699">
    <property type="component" value="Unassembled WGS sequence"/>
</dbReference>
<evidence type="ECO:0000256" key="2">
    <source>
        <dbReference type="SAM" id="Phobius"/>
    </source>
</evidence>
<accession>A0A1C6S7C0</accession>
<dbReference type="GO" id="GO:0008610">
    <property type="term" value="P:lipid biosynthetic process"/>
    <property type="evidence" value="ECO:0007669"/>
    <property type="project" value="UniProtKB-ARBA"/>
</dbReference>
<dbReference type="InterPro" id="IPR012171">
    <property type="entry name" value="Fatty_acid_desaturase"/>
</dbReference>
<dbReference type="STRING" id="145857.GA0070616_3088"/>
<keyword evidence="5" id="KW-1185">Reference proteome</keyword>
<name>A0A1C6S7C0_9ACTN</name>
<dbReference type="GO" id="GO:0016717">
    <property type="term" value="F:oxidoreductase activity, acting on paired donors, with oxidation of a pair of donors resulting in the reduction of molecular oxygen to two molecules of water"/>
    <property type="evidence" value="ECO:0007669"/>
    <property type="project" value="TreeGrafter"/>
</dbReference>
<organism evidence="4 5">
    <name type="scientific">Micromonospora nigra</name>
    <dbReference type="NCBI Taxonomy" id="145857"/>
    <lineage>
        <taxon>Bacteria</taxon>
        <taxon>Bacillati</taxon>
        <taxon>Actinomycetota</taxon>
        <taxon>Actinomycetes</taxon>
        <taxon>Micromonosporales</taxon>
        <taxon>Micromonosporaceae</taxon>
        <taxon>Micromonospora</taxon>
    </lineage>
</organism>
<feature type="transmembrane region" description="Helical" evidence="2">
    <location>
        <begin position="197"/>
        <end position="215"/>
    </location>
</feature>
<sequence length="356" mass="39321">MSDTSLGADRQRGSDYADLSRQVRAAGLLDRRRGYYAVRIGLVVGAYAGLWILFVRLGESWWQLGVAVALAVVLAQAGFLGHDAGHRQVARSRRANDLIGTVLGNLLTGISYGWWVDKHNRHHANPNTEGKDPDITVEPLAFTVDQARSRRGLGALVVRHQAYLFFPLLLLEGLHLHANSVKALFGTRRRVRRPVEAGLLALHLGGYLAAVFLVLTPAQAVAFIVVNQGLFGLYLGCSFAPNHKGMPILDADDTVDYLRRQVLTSRNVRGGRLIDALLGGLNYQIEHHLFPSMPCPNLRRARPLVRRYCAEHGIDYHETTLIRSFAETLRHLRDIGAGEPRTDPGSPVPHRPGSAR</sequence>
<feature type="transmembrane region" description="Helical" evidence="2">
    <location>
        <begin position="98"/>
        <end position="116"/>
    </location>
</feature>
<dbReference type="GO" id="GO:0016020">
    <property type="term" value="C:membrane"/>
    <property type="evidence" value="ECO:0007669"/>
    <property type="project" value="TreeGrafter"/>
</dbReference>
<feature type="domain" description="Fatty acid desaturase" evidence="3">
    <location>
        <begin position="60"/>
        <end position="319"/>
    </location>
</feature>
<dbReference type="AlphaFoldDB" id="A0A1C6S7C0"/>
<keyword evidence="2" id="KW-0472">Membrane</keyword>
<dbReference type="PANTHER" id="PTHR19353">
    <property type="entry name" value="FATTY ACID DESATURASE 2"/>
    <property type="match status" value="1"/>
</dbReference>
<feature type="transmembrane region" description="Helical" evidence="2">
    <location>
        <begin position="162"/>
        <end position="185"/>
    </location>
</feature>